<feature type="modified residue" description="N6-(pyridoxal phosphate)lysine" evidence="2 3">
    <location>
        <position position="27"/>
    </location>
</feature>
<evidence type="ECO:0000256" key="1">
    <source>
        <dbReference type="ARBA" id="ARBA00022898"/>
    </source>
</evidence>
<dbReference type="InterPro" id="IPR011078">
    <property type="entry name" value="PyrdxlP_homeostasis"/>
</dbReference>
<dbReference type="Pfam" id="PF01168">
    <property type="entry name" value="Ala_racemase_N"/>
    <property type="match status" value="1"/>
</dbReference>
<evidence type="ECO:0000256" key="2">
    <source>
        <dbReference type="HAMAP-Rule" id="MF_02087"/>
    </source>
</evidence>
<proteinExistence type="inferred from homology"/>
<dbReference type="SUPFAM" id="SSF51419">
    <property type="entry name" value="PLP-binding barrel"/>
    <property type="match status" value="1"/>
</dbReference>
<comment type="function">
    <text evidence="2">Pyridoxal 5'-phosphate (PLP)-binding protein, which is involved in PLP homeostasis.</text>
</comment>
<dbReference type="FunFam" id="3.20.20.10:FF:000018">
    <property type="entry name" value="Pyridoxal phosphate homeostasis protein"/>
    <property type="match status" value="1"/>
</dbReference>
<name>A0A562SUS4_CHIJA</name>
<dbReference type="EMBL" id="VLLG01000005">
    <property type="protein sequence ID" value="TWI84390.1"/>
    <property type="molecule type" value="Genomic_DNA"/>
</dbReference>
<evidence type="ECO:0000256" key="3">
    <source>
        <dbReference type="PIRSR" id="PIRSR004848-1"/>
    </source>
</evidence>
<dbReference type="PROSITE" id="PS01211">
    <property type="entry name" value="UPF0001"/>
    <property type="match status" value="1"/>
</dbReference>
<accession>A0A562SUS4</accession>
<dbReference type="HAMAP" id="MF_02087">
    <property type="entry name" value="PLP_homeostasis"/>
    <property type="match status" value="1"/>
</dbReference>
<comment type="cofactor">
    <cofactor evidence="3">
        <name>pyridoxal 5'-phosphate</name>
        <dbReference type="ChEBI" id="CHEBI:597326"/>
    </cofactor>
</comment>
<dbReference type="OrthoDB" id="9804072at2"/>
<dbReference type="Gene3D" id="3.20.20.10">
    <property type="entry name" value="Alanine racemase"/>
    <property type="match status" value="1"/>
</dbReference>
<evidence type="ECO:0000313" key="7">
    <source>
        <dbReference type="Proteomes" id="UP000316778"/>
    </source>
</evidence>
<dbReference type="Proteomes" id="UP000316778">
    <property type="component" value="Unassembled WGS sequence"/>
</dbReference>
<evidence type="ECO:0000256" key="4">
    <source>
        <dbReference type="RuleBase" id="RU004514"/>
    </source>
</evidence>
<comment type="similarity">
    <text evidence="2 4">Belongs to the pyridoxal phosphate-binding protein YggS/PROSC family.</text>
</comment>
<dbReference type="PANTHER" id="PTHR10146">
    <property type="entry name" value="PROLINE SYNTHETASE CO-TRANSCRIBED BACTERIAL HOMOLOG PROTEIN"/>
    <property type="match status" value="1"/>
</dbReference>
<evidence type="ECO:0000313" key="6">
    <source>
        <dbReference type="EMBL" id="TWI84390.1"/>
    </source>
</evidence>
<feature type="domain" description="Alanine racemase N-terminal" evidence="5">
    <location>
        <begin position="8"/>
        <end position="223"/>
    </location>
</feature>
<keyword evidence="7" id="KW-1185">Reference proteome</keyword>
<organism evidence="6 7">
    <name type="scientific">Chitinophaga japonensis</name>
    <name type="common">Flexibacter japonensis</name>
    <dbReference type="NCBI Taxonomy" id="104662"/>
    <lineage>
        <taxon>Bacteria</taxon>
        <taxon>Pseudomonadati</taxon>
        <taxon>Bacteroidota</taxon>
        <taxon>Chitinophagia</taxon>
        <taxon>Chitinophagales</taxon>
        <taxon>Chitinophagaceae</taxon>
        <taxon>Chitinophaga</taxon>
    </lineage>
</organism>
<reference evidence="6 7" key="1">
    <citation type="journal article" date="2013" name="Stand. Genomic Sci.">
        <title>Genomic Encyclopedia of Type Strains, Phase I: The one thousand microbial genomes (KMG-I) project.</title>
        <authorList>
            <person name="Kyrpides N.C."/>
            <person name="Woyke T."/>
            <person name="Eisen J.A."/>
            <person name="Garrity G."/>
            <person name="Lilburn T.G."/>
            <person name="Beck B.J."/>
            <person name="Whitman W.B."/>
            <person name="Hugenholtz P."/>
            <person name="Klenk H.P."/>
        </authorList>
    </citation>
    <scope>NUCLEOTIDE SEQUENCE [LARGE SCALE GENOMIC DNA]</scope>
    <source>
        <strain evidence="6 7">DSM 13484</strain>
    </source>
</reference>
<dbReference type="InterPro" id="IPR001608">
    <property type="entry name" value="Ala_racemase_N"/>
</dbReference>
<keyword evidence="1 2" id="KW-0663">Pyridoxal phosphate</keyword>
<dbReference type="InterPro" id="IPR029066">
    <property type="entry name" value="PLP-binding_barrel"/>
</dbReference>
<dbReference type="PIRSF" id="PIRSF004848">
    <property type="entry name" value="YBL036c_PLPDEIII"/>
    <property type="match status" value="1"/>
</dbReference>
<dbReference type="RefSeq" id="WP_145718009.1">
    <property type="nucleotide sequence ID" value="NZ_BAAAFY010000002.1"/>
</dbReference>
<comment type="caution">
    <text evidence="6">The sequence shown here is derived from an EMBL/GenBank/DDBJ whole genome shotgun (WGS) entry which is preliminary data.</text>
</comment>
<dbReference type="CDD" id="cd00635">
    <property type="entry name" value="PLPDE_III_YBL036c_like"/>
    <property type="match status" value="1"/>
</dbReference>
<dbReference type="AlphaFoldDB" id="A0A562SUS4"/>
<dbReference type="NCBIfam" id="TIGR00044">
    <property type="entry name" value="YggS family pyridoxal phosphate-dependent enzyme"/>
    <property type="match status" value="1"/>
</dbReference>
<protein>
    <recommendedName>
        <fullName evidence="2">Pyridoxal phosphate homeostasis protein</fullName>
        <shortName evidence="2">PLP homeostasis protein</shortName>
    </recommendedName>
</protein>
<dbReference type="GO" id="GO:0030170">
    <property type="term" value="F:pyridoxal phosphate binding"/>
    <property type="evidence" value="ECO:0007669"/>
    <property type="project" value="UniProtKB-UniRule"/>
</dbReference>
<gene>
    <name evidence="6" type="ORF">LX66_4757</name>
</gene>
<dbReference type="PANTHER" id="PTHR10146:SF14">
    <property type="entry name" value="PYRIDOXAL PHOSPHATE HOMEOSTASIS PROTEIN"/>
    <property type="match status" value="1"/>
</dbReference>
<evidence type="ECO:0000259" key="5">
    <source>
        <dbReference type="Pfam" id="PF01168"/>
    </source>
</evidence>
<sequence>MSINLPVYQQLQEQLQPYGARLVAVSKTKPVADIQALYDAGQRVFGENYVQELVQKQPALPADIEWHFIGHLQSNKVKYIAPFVSMIHAVDSLKLLQEIGKQAARHGRVIDCLLQVHIAEEETKFGLDAAGLETLLREWRQLPPQHHVRIAGLMGMATNTEDAAQVQKEFRQLKNLHAQVKASYFAGQDHFRELSMGMSGDYRLALQEGSTLVRIGSMIFGERNYI</sequence>